<protein>
    <recommendedName>
        <fullName evidence="2">DUF2062 domain-containing protein</fullName>
    </recommendedName>
</protein>
<feature type="transmembrane region" description="Helical" evidence="1">
    <location>
        <begin position="66"/>
        <end position="91"/>
    </location>
</feature>
<dbReference type="PANTHER" id="PTHR40547">
    <property type="entry name" value="SLL0298 PROTEIN"/>
    <property type="match status" value="1"/>
</dbReference>
<keyword evidence="1" id="KW-0812">Transmembrane</keyword>
<evidence type="ECO:0000313" key="3">
    <source>
        <dbReference type="EMBL" id="SUZ54641.1"/>
    </source>
</evidence>
<feature type="domain" description="DUF2062" evidence="2">
    <location>
        <begin position="44"/>
        <end position="185"/>
    </location>
</feature>
<evidence type="ECO:0000259" key="2">
    <source>
        <dbReference type="Pfam" id="PF09835"/>
    </source>
</evidence>
<organism evidence="3">
    <name type="scientific">marine metagenome</name>
    <dbReference type="NCBI Taxonomy" id="408172"/>
    <lineage>
        <taxon>unclassified sequences</taxon>
        <taxon>metagenomes</taxon>
        <taxon>ecological metagenomes</taxon>
    </lineage>
</organism>
<dbReference type="InterPro" id="IPR018639">
    <property type="entry name" value="DUF2062"/>
</dbReference>
<keyword evidence="1" id="KW-1133">Transmembrane helix</keyword>
<name>A0A381NJD2_9ZZZZ</name>
<feature type="transmembrane region" description="Helical" evidence="1">
    <location>
        <begin position="149"/>
        <end position="176"/>
    </location>
</feature>
<evidence type="ECO:0000256" key="1">
    <source>
        <dbReference type="SAM" id="Phobius"/>
    </source>
</evidence>
<dbReference type="PANTHER" id="PTHR40547:SF1">
    <property type="entry name" value="SLL0298 PROTEIN"/>
    <property type="match status" value="1"/>
</dbReference>
<keyword evidence="1" id="KW-0472">Membrane</keyword>
<feature type="transmembrane region" description="Helical" evidence="1">
    <location>
        <begin position="98"/>
        <end position="119"/>
    </location>
</feature>
<dbReference type="EMBL" id="UINC01000399">
    <property type="protein sequence ID" value="SUZ54641.1"/>
    <property type="molecule type" value="Genomic_DNA"/>
</dbReference>
<proteinExistence type="predicted"/>
<sequence length="197" mass="22634">MRHTGVIAYLFEIPSRHNATGMPDPFLQRYLPTRESIREYALFRFLGHRLLQPELWHLHRRSVGGAFFIGLFCAFLPIPTQMLIAALMALIGRCNIPISIGVTWITNPLTMGPMFFFAYKLGAWLLDTQVTITTVELSFSWLSNQISQIWWPLLVGCLICGWVAGLSGMLVSRILWRLHVVRRWKQRLARRKAVAPS</sequence>
<reference evidence="3" key="1">
    <citation type="submission" date="2018-05" db="EMBL/GenBank/DDBJ databases">
        <authorList>
            <person name="Lanie J.A."/>
            <person name="Ng W.-L."/>
            <person name="Kazmierczak K.M."/>
            <person name="Andrzejewski T.M."/>
            <person name="Davidsen T.M."/>
            <person name="Wayne K.J."/>
            <person name="Tettelin H."/>
            <person name="Glass J.I."/>
            <person name="Rusch D."/>
            <person name="Podicherti R."/>
            <person name="Tsui H.-C.T."/>
            <person name="Winkler M.E."/>
        </authorList>
    </citation>
    <scope>NUCLEOTIDE SEQUENCE</scope>
</reference>
<accession>A0A381NJD2</accession>
<dbReference type="AlphaFoldDB" id="A0A381NJD2"/>
<gene>
    <name evidence="3" type="ORF">METZ01_LOCUS7495</name>
</gene>
<dbReference type="Pfam" id="PF09835">
    <property type="entry name" value="DUF2062"/>
    <property type="match status" value="1"/>
</dbReference>